<name>A0A9P6DTW0_9AGAM</name>
<keyword evidence="3" id="KW-1185">Reference proteome</keyword>
<feature type="region of interest" description="Disordered" evidence="1">
    <location>
        <begin position="116"/>
        <end position="156"/>
    </location>
</feature>
<dbReference type="AlphaFoldDB" id="A0A9P6DTW0"/>
<feature type="compositionally biased region" description="Acidic residues" evidence="1">
    <location>
        <begin position="119"/>
        <end position="129"/>
    </location>
</feature>
<evidence type="ECO:0000256" key="1">
    <source>
        <dbReference type="SAM" id="MobiDB-lite"/>
    </source>
</evidence>
<evidence type="ECO:0000313" key="2">
    <source>
        <dbReference type="EMBL" id="KAF9513637.1"/>
    </source>
</evidence>
<feature type="compositionally biased region" description="Basic and acidic residues" evidence="1">
    <location>
        <begin position="60"/>
        <end position="77"/>
    </location>
</feature>
<dbReference type="EMBL" id="MU128970">
    <property type="protein sequence ID" value="KAF9513637.1"/>
    <property type="molecule type" value="Genomic_DNA"/>
</dbReference>
<proteinExistence type="predicted"/>
<feature type="region of interest" description="Disordered" evidence="1">
    <location>
        <begin position="40"/>
        <end position="86"/>
    </location>
</feature>
<evidence type="ECO:0000313" key="3">
    <source>
        <dbReference type="Proteomes" id="UP000886523"/>
    </source>
</evidence>
<dbReference type="Proteomes" id="UP000886523">
    <property type="component" value="Unassembled WGS sequence"/>
</dbReference>
<gene>
    <name evidence="2" type="ORF">BS47DRAFT_1362347</name>
</gene>
<feature type="compositionally biased region" description="Basic and acidic residues" evidence="1">
    <location>
        <begin position="130"/>
        <end position="156"/>
    </location>
</feature>
<comment type="caution">
    <text evidence="2">The sequence shown here is derived from an EMBL/GenBank/DDBJ whole genome shotgun (WGS) entry which is preliminary data.</text>
</comment>
<reference evidence="2" key="1">
    <citation type="journal article" date="2020" name="Nat. Commun.">
        <title>Large-scale genome sequencing of mycorrhizal fungi provides insights into the early evolution of symbiotic traits.</title>
        <authorList>
            <person name="Miyauchi S."/>
            <person name="Kiss E."/>
            <person name="Kuo A."/>
            <person name="Drula E."/>
            <person name="Kohler A."/>
            <person name="Sanchez-Garcia M."/>
            <person name="Morin E."/>
            <person name="Andreopoulos B."/>
            <person name="Barry K.W."/>
            <person name="Bonito G."/>
            <person name="Buee M."/>
            <person name="Carver A."/>
            <person name="Chen C."/>
            <person name="Cichocki N."/>
            <person name="Clum A."/>
            <person name="Culley D."/>
            <person name="Crous P.W."/>
            <person name="Fauchery L."/>
            <person name="Girlanda M."/>
            <person name="Hayes R.D."/>
            <person name="Keri Z."/>
            <person name="LaButti K."/>
            <person name="Lipzen A."/>
            <person name="Lombard V."/>
            <person name="Magnuson J."/>
            <person name="Maillard F."/>
            <person name="Murat C."/>
            <person name="Nolan M."/>
            <person name="Ohm R.A."/>
            <person name="Pangilinan J."/>
            <person name="Pereira M.F."/>
            <person name="Perotto S."/>
            <person name="Peter M."/>
            <person name="Pfister S."/>
            <person name="Riley R."/>
            <person name="Sitrit Y."/>
            <person name="Stielow J.B."/>
            <person name="Szollosi G."/>
            <person name="Zifcakova L."/>
            <person name="Stursova M."/>
            <person name="Spatafora J.W."/>
            <person name="Tedersoo L."/>
            <person name="Vaario L.M."/>
            <person name="Yamada A."/>
            <person name="Yan M."/>
            <person name="Wang P."/>
            <person name="Xu J."/>
            <person name="Bruns T."/>
            <person name="Baldrian P."/>
            <person name="Vilgalys R."/>
            <person name="Dunand C."/>
            <person name="Henrissat B."/>
            <person name="Grigoriev I.V."/>
            <person name="Hibbett D."/>
            <person name="Nagy L.G."/>
            <person name="Martin F.M."/>
        </authorList>
    </citation>
    <scope>NUCLEOTIDE SEQUENCE</scope>
    <source>
        <strain evidence="2">UP504</strain>
    </source>
</reference>
<sequence length="156" mass="16473">MKVEAGWGCGAGQYDDVEGIGDPLYGSCTHDHEDHTYGTEGIEFKSDFEGNGDEMGSMGKSRDQNKAESEIEIESKSDIAGSGSDIVGSRCDIEGSGCDIMGSGCDIVENGCKDKNGCEDESGSEDENGSEDKNGSEDENGNEKSEKSESEGDRLT</sequence>
<accession>A0A9P6DTW0</accession>
<protein>
    <submittedName>
        <fullName evidence="2">Uncharacterized protein</fullName>
    </submittedName>
</protein>
<organism evidence="2 3">
    <name type="scientific">Hydnum rufescens UP504</name>
    <dbReference type="NCBI Taxonomy" id="1448309"/>
    <lineage>
        <taxon>Eukaryota</taxon>
        <taxon>Fungi</taxon>
        <taxon>Dikarya</taxon>
        <taxon>Basidiomycota</taxon>
        <taxon>Agaricomycotina</taxon>
        <taxon>Agaricomycetes</taxon>
        <taxon>Cantharellales</taxon>
        <taxon>Hydnaceae</taxon>
        <taxon>Hydnum</taxon>
    </lineage>
</organism>